<evidence type="ECO:0000313" key="2">
    <source>
        <dbReference type="Proteomes" id="UP001153069"/>
    </source>
</evidence>
<name>A0A9N8EI56_9STRA</name>
<dbReference type="AlphaFoldDB" id="A0A9N8EI56"/>
<reference evidence="1" key="1">
    <citation type="submission" date="2020-06" db="EMBL/GenBank/DDBJ databases">
        <authorList>
            <consortium name="Plant Systems Biology data submission"/>
        </authorList>
    </citation>
    <scope>NUCLEOTIDE SEQUENCE</scope>
    <source>
        <strain evidence="1">D6</strain>
    </source>
</reference>
<proteinExistence type="predicted"/>
<dbReference type="Proteomes" id="UP001153069">
    <property type="component" value="Unassembled WGS sequence"/>
</dbReference>
<protein>
    <submittedName>
        <fullName evidence="1">Uncharacterized protein</fullName>
    </submittedName>
</protein>
<comment type="caution">
    <text evidence="1">The sequence shown here is derived from an EMBL/GenBank/DDBJ whole genome shotgun (WGS) entry which is preliminary data.</text>
</comment>
<sequence length="407" mass="45865">MDLGREAFSVFCDNTVDGAVAKNRQHREEQASLEALDTIQHSVHIVSSFRENDQGPWYKCAEGTLVVDLRAFVAKTKRWLLYRVNTAQMCKVPLERLSTLNLIISGVELPVPEGKIHNYPGTVDDIRTFVQDGSRVQRFFLDISVTSPGRPPRPRDDCLFGATLEIEKFVLARYLVRDHLKKPKPPLNAHADYEELHLLSQVAPNHNVVTKVYHEHRTLMESLCVLRSSKRLFQSFAVHANNSAPILLDLRQASAGQTRQHGSYWRLQVPENQSLVSINDIPNLYFKLSGVRLVPSVFHGPEASFTNASMSLKYKKGFGVRLYFMSFETFCGDHHDLQLQNVYYPVSSVISKGPQPQVEGIKIKLMYVTIDASLVRRHMRLLGMEHPGMNPTIASAASEPTSGEGDT</sequence>
<keyword evidence="2" id="KW-1185">Reference proteome</keyword>
<dbReference type="EMBL" id="CAICTM010000990">
    <property type="protein sequence ID" value="CAB9519139.1"/>
    <property type="molecule type" value="Genomic_DNA"/>
</dbReference>
<gene>
    <name evidence="1" type="ORF">SEMRO_992_G228780.1</name>
</gene>
<organism evidence="1 2">
    <name type="scientific">Seminavis robusta</name>
    <dbReference type="NCBI Taxonomy" id="568900"/>
    <lineage>
        <taxon>Eukaryota</taxon>
        <taxon>Sar</taxon>
        <taxon>Stramenopiles</taxon>
        <taxon>Ochrophyta</taxon>
        <taxon>Bacillariophyta</taxon>
        <taxon>Bacillariophyceae</taxon>
        <taxon>Bacillariophycidae</taxon>
        <taxon>Naviculales</taxon>
        <taxon>Naviculaceae</taxon>
        <taxon>Seminavis</taxon>
    </lineage>
</organism>
<accession>A0A9N8EI56</accession>
<evidence type="ECO:0000313" key="1">
    <source>
        <dbReference type="EMBL" id="CAB9519139.1"/>
    </source>
</evidence>